<evidence type="ECO:0000256" key="10">
    <source>
        <dbReference type="RuleBase" id="RU361274"/>
    </source>
</evidence>
<protein>
    <recommendedName>
        <fullName evidence="10">Purine nucleoside phosphorylase</fullName>
    </recommendedName>
</protein>
<evidence type="ECO:0000256" key="8">
    <source>
        <dbReference type="ARBA" id="ARBA00048968"/>
    </source>
</evidence>
<dbReference type="Pfam" id="PF02578">
    <property type="entry name" value="Cu-oxidase_4"/>
    <property type="match status" value="1"/>
</dbReference>
<evidence type="ECO:0000256" key="7">
    <source>
        <dbReference type="ARBA" id="ARBA00047989"/>
    </source>
</evidence>
<evidence type="ECO:0000256" key="5">
    <source>
        <dbReference type="ARBA" id="ARBA00022801"/>
    </source>
</evidence>
<comment type="similarity">
    <text evidence="2 10">Belongs to the purine nucleoside phosphorylase YfiH/LACC1 family.</text>
</comment>
<dbReference type="PANTHER" id="PTHR30616:SF2">
    <property type="entry name" value="PURINE NUCLEOSIDE PHOSPHORYLASE LACC1"/>
    <property type="match status" value="1"/>
</dbReference>
<proteinExistence type="inferred from homology"/>
<keyword evidence="4" id="KW-0479">Metal-binding</keyword>
<dbReference type="Gene3D" id="3.60.140.10">
    <property type="entry name" value="CNF1/YfiH-like putative cysteine hydrolases"/>
    <property type="match status" value="1"/>
</dbReference>
<evidence type="ECO:0000256" key="3">
    <source>
        <dbReference type="ARBA" id="ARBA00022679"/>
    </source>
</evidence>
<dbReference type="InterPro" id="IPR003730">
    <property type="entry name" value="Cu_polyphenol_OxRdtase"/>
</dbReference>
<comment type="catalytic activity">
    <reaction evidence="9">
        <text>S-methyl-5'-thioadenosine + phosphate = 5-(methylsulfanyl)-alpha-D-ribose 1-phosphate + adenine</text>
        <dbReference type="Rhea" id="RHEA:11852"/>
        <dbReference type="ChEBI" id="CHEBI:16708"/>
        <dbReference type="ChEBI" id="CHEBI:17509"/>
        <dbReference type="ChEBI" id="CHEBI:43474"/>
        <dbReference type="ChEBI" id="CHEBI:58533"/>
        <dbReference type="EC" id="2.4.2.28"/>
    </reaction>
    <physiologicalReaction direction="left-to-right" evidence="9">
        <dbReference type="Rhea" id="RHEA:11853"/>
    </physiologicalReaction>
</comment>
<dbReference type="GO" id="GO:0017061">
    <property type="term" value="F:S-methyl-5-thioadenosine phosphorylase activity"/>
    <property type="evidence" value="ECO:0007669"/>
    <property type="project" value="UniProtKB-EC"/>
</dbReference>
<comment type="catalytic activity">
    <reaction evidence="7">
        <text>adenosine + H2O + H(+) = inosine + NH4(+)</text>
        <dbReference type="Rhea" id="RHEA:24408"/>
        <dbReference type="ChEBI" id="CHEBI:15377"/>
        <dbReference type="ChEBI" id="CHEBI:15378"/>
        <dbReference type="ChEBI" id="CHEBI:16335"/>
        <dbReference type="ChEBI" id="CHEBI:17596"/>
        <dbReference type="ChEBI" id="CHEBI:28938"/>
        <dbReference type="EC" id="3.5.4.4"/>
    </reaction>
    <physiologicalReaction direction="left-to-right" evidence="7">
        <dbReference type="Rhea" id="RHEA:24409"/>
    </physiologicalReaction>
</comment>
<keyword evidence="3" id="KW-0808">Transferase</keyword>
<evidence type="ECO:0000256" key="2">
    <source>
        <dbReference type="ARBA" id="ARBA00007353"/>
    </source>
</evidence>
<dbReference type="PANTHER" id="PTHR30616">
    <property type="entry name" value="UNCHARACTERIZED PROTEIN YFIH"/>
    <property type="match status" value="1"/>
</dbReference>
<gene>
    <name evidence="11" type="primary">yfiH</name>
    <name evidence="11" type="ORF">Ttaiw_01945</name>
</gene>
<dbReference type="Proteomes" id="UP000317763">
    <property type="component" value="Unassembled WGS sequence"/>
</dbReference>
<sequence>MPSDTGGGPRWATRAGLTGLAADLGSGACGWMSTRAGGVSAGPWASLNLGDHVGDDPAAVAENRARFARALGVRPVFLRQVHGTSVVRLDPDTPDGVEADACWTDAVGVACVVLVADCLPILFAEPDGASVAAVHAGWRGLAGGVLEALCAQWPAAHDPAQRRRLQVWIGAAIGPSAFEVGPDVRDAFVAPDPGAAGAFTPVAQRPDRWWADLAALARRRLARLGFGTVHGHDGAPSWCTASDPSRFFSHRRDARRHGSSGRLGAAVWRVTGAGSG</sequence>
<dbReference type="GO" id="GO:0005507">
    <property type="term" value="F:copper ion binding"/>
    <property type="evidence" value="ECO:0007669"/>
    <property type="project" value="TreeGrafter"/>
</dbReference>
<comment type="catalytic activity">
    <reaction evidence="8">
        <text>adenosine + phosphate = alpha-D-ribose 1-phosphate + adenine</text>
        <dbReference type="Rhea" id="RHEA:27642"/>
        <dbReference type="ChEBI" id="CHEBI:16335"/>
        <dbReference type="ChEBI" id="CHEBI:16708"/>
        <dbReference type="ChEBI" id="CHEBI:43474"/>
        <dbReference type="ChEBI" id="CHEBI:57720"/>
        <dbReference type="EC" id="2.4.2.1"/>
    </reaction>
    <physiologicalReaction direction="left-to-right" evidence="8">
        <dbReference type="Rhea" id="RHEA:27643"/>
    </physiologicalReaction>
</comment>
<dbReference type="InterPro" id="IPR011324">
    <property type="entry name" value="Cytotoxic_necrot_fac-like_cat"/>
</dbReference>
<comment type="catalytic activity">
    <reaction evidence="1">
        <text>inosine + phosphate = alpha-D-ribose 1-phosphate + hypoxanthine</text>
        <dbReference type="Rhea" id="RHEA:27646"/>
        <dbReference type="ChEBI" id="CHEBI:17368"/>
        <dbReference type="ChEBI" id="CHEBI:17596"/>
        <dbReference type="ChEBI" id="CHEBI:43474"/>
        <dbReference type="ChEBI" id="CHEBI:57720"/>
        <dbReference type="EC" id="2.4.2.1"/>
    </reaction>
    <physiologicalReaction direction="left-to-right" evidence="1">
        <dbReference type="Rhea" id="RHEA:27647"/>
    </physiologicalReaction>
</comment>
<dbReference type="EMBL" id="VJOM01000023">
    <property type="protein sequence ID" value="TSE30383.1"/>
    <property type="molecule type" value="Genomic_DNA"/>
</dbReference>
<comment type="caution">
    <text evidence="11">The sequence shown here is derived from an EMBL/GenBank/DDBJ whole genome shotgun (WGS) entry which is preliminary data.</text>
</comment>
<reference evidence="11 12" key="1">
    <citation type="submission" date="2019-07" db="EMBL/GenBank/DDBJ databases">
        <title>Tepidimonas taiwanensis I1-1 draft genome.</title>
        <authorList>
            <person name="Da Costa M.S."/>
            <person name="Froufe H.J.C."/>
            <person name="Egas C."/>
            <person name="Albuquerque L."/>
        </authorList>
    </citation>
    <scope>NUCLEOTIDE SEQUENCE [LARGE SCALE GENOMIC DNA]</scope>
    <source>
        <strain evidence="11 12">I1-1</strain>
    </source>
</reference>
<evidence type="ECO:0000256" key="1">
    <source>
        <dbReference type="ARBA" id="ARBA00000553"/>
    </source>
</evidence>
<accession>A0A554X3K6</accession>
<dbReference type="AlphaFoldDB" id="A0A554X3K6"/>
<evidence type="ECO:0000313" key="11">
    <source>
        <dbReference type="EMBL" id="TSE30383.1"/>
    </source>
</evidence>
<evidence type="ECO:0000313" key="12">
    <source>
        <dbReference type="Proteomes" id="UP000317763"/>
    </source>
</evidence>
<name>A0A554X3K6_9BURK</name>
<dbReference type="NCBIfam" id="TIGR00726">
    <property type="entry name" value="peptidoglycan editing factor PgeF"/>
    <property type="match status" value="1"/>
</dbReference>
<organism evidence="11 12">
    <name type="scientific">Tepidimonas taiwanensis</name>
    <dbReference type="NCBI Taxonomy" id="307486"/>
    <lineage>
        <taxon>Bacteria</taxon>
        <taxon>Pseudomonadati</taxon>
        <taxon>Pseudomonadota</taxon>
        <taxon>Betaproteobacteria</taxon>
        <taxon>Burkholderiales</taxon>
        <taxon>Tepidimonas</taxon>
    </lineage>
</organism>
<dbReference type="CDD" id="cd16833">
    <property type="entry name" value="YfiH"/>
    <property type="match status" value="1"/>
</dbReference>
<evidence type="ECO:0000256" key="9">
    <source>
        <dbReference type="ARBA" id="ARBA00049893"/>
    </source>
</evidence>
<keyword evidence="12" id="KW-1185">Reference proteome</keyword>
<evidence type="ECO:0000256" key="6">
    <source>
        <dbReference type="ARBA" id="ARBA00022833"/>
    </source>
</evidence>
<dbReference type="InterPro" id="IPR038371">
    <property type="entry name" value="Cu_polyphenol_OxRdtase_sf"/>
</dbReference>
<dbReference type="STRING" id="307486.GCA_000807215_01962"/>
<keyword evidence="6" id="KW-0862">Zinc</keyword>
<evidence type="ECO:0000256" key="4">
    <source>
        <dbReference type="ARBA" id="ARBA00022723"/>
    </source>
</evidence>
<dbReference type="SUPFAM" id="SSF64438">
    <property type="entry name" value="CNF1/YfiH-like putative cysteine hydrolases"/>
    <property type="match status" value="1"/>
</dbReference>
<dbReference type="RefSeq" id="WP_224441038.1">
    <property type="nucleotide sequence ID" value="NZ_CP083911.1"/>
</dbReference>
<dbReference type="GO" id="GO:0016787">
    <property type="term" value="F:hydrolase activity"/>
    <property type="evidence" value="ECO:0007669"/>
    <property type="project" value="UniProtKB-KW"/>
</dbReference>
<keyword evidence="5" id="KW-0378">Hydrolase</keyword>